<name>A0A833QZU1_9POAL</name>
<accession>A0A833QZU1</accession>
<protein>
    <submittedName>
        <fullName evidence="1">Uncharacterized protein</fullName>
    </submittedName>
</protein>
<dbReference type="EMBL" id="SWLB01000014">
    <property type="protein sequence ID" value="KAF3330002.1"/>
    <property type="molecule type" value="Genomic_DNA"/>
</dbReference>
<evidence type="ECO:0000313" key="2">
    <source>
        <dbReference type="Proteomes" id="UP000623129"/>
    </source>
</evidence>
<keyword evidence="2" id="KW-1185">Reference proteome</keyword>
<dbReference type="Proteomes" id="UP000623129">
    <property type="component" value="Unassembled WGS sequence"/>
</dbReference>
<dbReference type="AlphaFoldDB" id="A0A833QZU1"/>
<organism evidence="1 2">
    <name type="scientific">Carex littledalei</name>
    <dbReference type="NCBI Taxonomy" id="544730"/>
    <lineage>
        <taxon>Eukaryota</taxon>
        <taxon>Viridiplantae</taxon>
        <taxon>Streptophyta</taxon>
        <taxon>Embryophyta</taxon>
        <taxon>Tracheophyta</taxon>
        <taxon>Spermatophyta</taxon>
        <taxon>Magnoliopsida</taxon>
        <taxon>Liliopsida</taxon>
        <taxon>Poales</taxon>
        <taxon>Cyperaceae</taxon>
        <taxon>Cyperoideae</taxon>
        <taxon>Cariceae</taxon>
        <taxon>Carex</taxon>
        <taxon>Carex subgen. Euthyceras</taxon>
    </lineage>
</organism>
<sequence>MIMQVMLKLTQILGIKSNSSNFSPCIQLQYKISLELSVQIPKPTLEVLATLELKYLLNLQLQIQLRERSDARRTKFGLISLSSLSILRSRLSVLINRAPQSNLLLLNLNPVHQFDLCLCCPFFTTSYAALEGMKMEIGCFLLQ</sequence>
<evidence type="ECO:0000313" key="1">
    <source>
        <dbReference type="EMBL" id="KAF3330002.1"/>
    </source>
</evidence>
<gene>
    <name evidence="1" type="ORF">FCM35_KLT05333</name>
</gene>
<proteinExistence type="predicted"/>
<reference evidence="1" key="1">
    <citation type="submission" date="2020-01" db="EMBL/GenBank/DDBJ databases">
        <title>Genome sequence of Kobresia littledalei, the first chromosome-level genome in the family Cyperaceae.</title>
        <authorList>
            <person name="Qu G."/>
        </authorList>
    </citation>
    <scope>NUCLEOTIDE SEQUENCE</scope>
    <source>
        <strain evidence="1">C.B.Clarke</strain>
        <tissue evidence="1">Leaf</tissue>
    </source>
</reference>
<comment type="caution">
    <text evidence="1">The sequence shown here is derived from an EMBL/GenBank/DDBJ whole genome shotgun (WGS) entry which is preliminary data.</text>
</comment>